<dbReference type="OrthoDB" id="5102857at2759"/>
<organism evidence="2 3">
    <name type="scientific">Fusarium beomiforme</name>
    <dbReference type="NCBI Taxonomy" id="44412"/>
    <lineage>
        <taxon>Eukaryota</taxon>
        <taxon>Fungi</taxon>
        <taxon>Dikarya</taxon>
        <taxon>Ascomycota</taxon>
        <taxon>Pezizomycotina</taxon>
        <taxon>Sordariomycetes</taxon>
        <taxon>Hypocreomycetidae</taxon>
        <taxon>Hypocreales</taxon>
        <taxon>Nectriaceae</taxon>
        <taxon>Fusarium</taxon>
        <taxon>Fusarium burgessii species complex</taxon>
    </lineage>
</organism>
<accession>A0A9P5E2N4</accession>
<feature type="region of interest" description="Disordered" evidence="1">
    <location>
        <begin position="224"/>
        <end position="253"/>
    </location>
</feature>
<sequence>MESSNDPMGPQLIEATYLMTRERAMLQAGDLEGKLGHPGFDQESLVPQMTQWLSRPVIKVLSMEMKGKVFIEDLSEYRYTISWAEPSLIAPSAITNLRKEMDDKLEAIKHEILAKQTENATFMRIQFDRLNRYHLGLEAERQAKRRAENQSSGSDIFRKLQKVHQGLCLLMTEDSELVHLFHDIAKTIDKDFDQKRSRPGLRETSVQATCLLLSMSTVAVDLTGNSPAISAPSPPAKKQQTPTPTPSQEQEQDPYFMYKKECRLAWIKYLGLLDKVRLRQGPDKLPIFHGMPPEYSTSRLDPEAMAAVQRKALSNPRNSLICIDEVLTALANRPQHTHIAWHAIQQKLTNSRANLTASIKHWEAMGTRNPMVFVDSTTATQAFMGRQNPFHNATSATSQTPSGISTIRALQPTMNRLVGIRGQEEDPAGAPGYVFPMASFEQAISRGEKEKNEITRRKWAEMALRALRKFMDSQKNEAIIDKMVECQKHYEALAALDKNPQGAK</sequence>
<protein>
    <submittedName>
        <fullName evidence="2">Uncharacterized protein</fullName>
    </submittedName>
</protein>
<evidence type="ECO:0000313" key="3">
    <source>
        <dbReference type="Proteomes" id="UP000730481"/>
    </source>
</evidence>
<evidence type="ECO:0000313" key="2">
    <source>
        <dbReference type="EMBL" id="KAF4344320.1"/>
    </source>
</evidence>
<name>A0A9P5E2N4_9HYPO</name>
<reference evidence="2" key="2">
    <citation type="submission" date="2020-02" db="EMBL/GenBank/DDBJ databases">
        <title>Identification and distribution of gene clusters putatively required for synthesis of sphingolipid metabolism inhibitors in phylogenetically diverse species of the filamentous fungus Fusarium.</title>
        <authorList>
            <person name="Kim H.-S."/>
            <person name="Busman M."/>
            <person name="Brown D.W."/>
            <person name="Divon H."/>
            <person name="Uhlig S."/>
            <person name="Proctor R.H."/>
        </authorList>
    </citation>
    <scope>NUCLEOTIDE SEQUENCE</scope>
    <source>
        <strain evidence="2">NRRL 25174</strain>
    </source>
</reference>
<reference evidence="2" key="1">
    <citation type="journal article" date="2017" name="Mycologia">
        <title>Fusarium algeriense, sp. nov., a novel toxigenic crown rot pathogen of durum wheat from Algeria is nested in the Fusarium burgessii species complex.</title>
        <authorList>
            <person name="Laraba I."/>
            <person name="Keddad A."/>
            <person name="Boureghda H."/>
            <person name="Abdallah N."/>
            <person name="Vaughan M.M."/>
            <person name="Proctor R.H."/>
            <person name="Busman M."/>
            <person name="O'Donnell K."/>
        </authorList>
    </citation>
    <scope>NUCLEOTIDE SEQUENCE</scope>
    <source>
        <strain evidence="2">NRRL 25174</strain>
    </source>
</reference>
<dbReference type="EMBL" id="PVQB02000059">
    <property type="protein sequence ID" value="KAF4344320.1"/>
    <property type="molecule type" value="Genomic_DNA"/>
</dbReference>
<feature type="compositionally biased region" description="Low complexity" evidence="1">
    <location>
        <begin position="226"/>
        <end position="249"/>
    </location>
</feature>
<evidence type="ECO:0000256" key="1">
    <source>
        <dbReference type="SAM" id="MobiDB-lite"/>
    </source>
</evidence>
<dbReference type="AlphaFoldDB" id="A0A9P5E2N4"/>
<dbReference type="Proteomes" id="UP000730481">
    <property type="component" value="Unassembled WGS sequence"/>
</dbReference>
<proteinExistence type="predicted"/>
<gene>
    <name evidence="2" type="ORF">FBEOM_1714</name>
</gene>
<keyword evidence="3" id="KW-1185">Reference proteome</keyword>
<comment type="caution">
    <text evidence="2">The sequence shown here is derived from an EMBL/GenBank/DDBJ whole genome shotgun (WGS) entry which is preliminary data.</text>
</comment>